<evidence type="ECO:0008006" key="5">
    <source>
        <dbReference type="Google" id="ProtNLM"/>
    </source>
</evidence>
<keyword evidence="2" id="KW-0812">Transmembrane</keyword>
<dbReference type="STRING" id="454194.PYK22_01754"/>
<keyword evidence="2" id="KW-0472">Membrane</keyword>
<protein>
    <recommendedName>
        <fullName evidence="5">Zinc-finger</fullName>
    </recommendedName>
</protein>
<dbReference type="RefSeq" id="WP_157770774.1">
    <property type="nucleotide sequence ID" value="NZ_CBXV010000006.1"/>
</dbReference>
<evidence type="ECO:0000313" key="3">
    <source>
        <dbReference type="EMBL" id="CDM65747.1"/>
    </source>
</evidence>
<dbReference type="EMBL" id="CBXV010000006">
    <property type="protein sequence ID" value="CDM65747.1"/>
    <property type="molecule type" value="Genomic_DNA"/>
</dbReference>
<dbReference type="AlphaFoldDB" id="A0A0B6WYC9"/>
<keyword evidence="2" id="KW-1133">Transmembrane helix</keyword>
<reference evidence="3 4" key="1">
    <citation type="submission" date="2013-12" db="EMBL/GenBank/DDBJ databases">
        <authorList>
            <person name="Stott M."/>
        </authorList>
    </citation>
    <scope>NUCLEOTIDE SEQUENCE [LARGE SCALE GENOMIC DNA]</scope>
    <source>
        <strain evidence="3 4">K22</strain>
    </source>
</reference>
<gene>
    <name evidence="3" type="ORF">PYK22_01754</name>
</gene>
<reference evidence="3 4" key="2">
    <citation type="submission" date="2015-01" db="EMBL/GenBank/DDBJ databases">
        <title>Complete genome sequence of Pyrinomonas methylaliphatogenes type strain K22T.</title>
        <authorList>
            <person name="Lee K.C.Y."/>
            <person name="Power J.F."/>
            <person name="Dunfield P.F."/>
            <person name="Morgan X.C."/>
            <person name="Huttenhower C."/>
            <person name="Stott M.B."/>
        </authorList>
    </citation>
    <scope>NUCLEOTIDE SEQUENCE [LARGE SCALE GENOMIC DNA]</scope>
    <source>
        <strain evidence="3 4">K22</strain>
    </source>
</reference>
<keyword evidence="4" id="KW-1185">Reference proteome</keyword>
<accession>A0A0B6WYC9</accession>
<evidence type="ECO:0000256" key="1">
    <source>
        <dbReference type="SAM" id="MobiDB-lite"/>
    </source>
</evidence>
<organism evidence="3 4">
    <name type="scientific">Pyrinomonas methylaliphatogenes</name>
    <dbReference type="NCBI Taxonomy" id="454194"/>
    <lineage>
        <taxon>Bacteria</taxon>
        <taxon>Pseudomonadati</taxon>
        <taxon>Acidobacteriota</taxon>
        <taxon>Blastocatellia</taxon>
        <taxon>Blastocatellales</taxon>
        <taxon>Pyrinomonadaceae</taxon>
        <taxon>Pyrinomonas</taxon>
    </lineage>
</organism>
<dbReference type="Proteomes" id="UP000031518">
    <property type="component" value="Unassembled WGS sequence"/>
</dbReference>
<sequence length="224" mass="24498">MLGCRKVKREIDASIPAPSLDAQTRRHLKDCADCHSFYLERRRLYDLLKELPPIYAPDDFGERLRARLARDSSASGTLLPIHSAATIMFTICALALGLALLRQKETNSQARKDGATVATLQIGALPTSSGYQIAQARRQPRISPEQRRRRARPKVVATDFAAYPASSLILTDAPIESSANSALLFDEMGGVRTVVIKPLSFGEEAMAQPVSANARMATSLTPQH</sequence>
<evidence type="ECO:0000256" key="2">
    <source>
        <dbReference type="SAM" id="Phobius"/>
    </source>
</evidence>
<feature type="region of interest" description="Disordered" evidence="1">
    <location>
        <begin position="133"/>
        <end position="153"/>
    </location>
</feature>
<feature type="transmembrane region" description="Helical" evidence="2">
    <location>
        <begin position="81"/>
        <end position="101"/>
    </location>
</feature>
<evidence type="ECO:0000313" key="4">
    <source>
        <dbReference type="Proteomes" id="UP000031518"/>
    </source>
</evidence>
<name>A0A0B6WYC9_9BACT</name>
<proteinExistence type="predicted"/>